<sequence length="144" mass="16379">MTWHSSNRLTDGTMLLVSDSPAVAHIEETWLEFARDPRHLRLGLASDGVSPYSIRSSTYSVWPVALMNYNIPPWFTTKKGFILLALIIPVDTKNVDVFLQALVEELSQLWEGVDDVFDNRTHRIGRVLIWTMHDYPGFGAISSF</sequence>
<evidence type="ECO:0000313" key="1">
    <source>
        <dbReference type="EMBL" id="KAL3702522.1"/>
    </source>
</evidence>
<accession>A0ABD3IK66</accession>
<comment type="caution">
    <text evidence="1">The sequence shown here is derived from an EMBL/GenBank/DDBJ whole genome shotgun (WGS) entry which is preliminary data.</text>
</comment>
<dbReference type="AlphaFoldDB" id="A0ABD3IK66"/>
<proteinExistence type="predicted"/>
<keyword evidence="2" id="KW-1185">Reference proteome</keyword>
<reference evidence="1 2" key="1">
    <citation type="submission" date="2024-09" db="EMBL/GenBank/DDBJ databases">
        <title>Chromosome-scale assembly of Riccia sorocarpa.</title>
        <authorList>
            <person name="Paukszto L."/>
        </authorList>
    </citation>
    <scope>NUCLEOTIDE SEQUENCE [LARGE SCALE GENOMIC DNA]</scope>
    <source>
        <strain evidence="1">LP-2024</strain>
        <tissue evidence="1">Aerial parts of the thallus</tissue>
    </source>
</reference>
<dbReference type="EMBL" id="JBJQOH010000001">
    <property type="protein sequence ID" value="KAL3702522.1"/>
    <property type="molecule type" value="Genomic_DNA"/>
</dbReference>
<name>A0ABD3IK66_9MARC</name>
<dbReference type="Pfam" id="PF02992">
    <property type="entry name" value="Transposase_21"/>
    <property type="match status" value="1"/>
</dbReference>
<dbReference type="InterPro" id="IPR004242">
    <property type="entry name" value="Transposase_21"/>
</dbReference>
<organism evidence="1 2">
    <name type="scientific">Riccia sorocarpa</name>
    <dbReference type="NCBI Taxonomy" id="122646"/>
    <lineage>
        <taxon>Eukaryota</taxon>
        <taxon>Viridiplantae</taxon>
        <taxon>Streptophyta</taxon>
        <taxon>Embryophyta</taxon>
        <taxon>Marchantiophyta</taxon>
        <taxon>Marchantiopsida</taxon>
        <taxon>Marchantiidae</taxon>
        <taxon>Marchantiales</taxon>
        <taxon>Ricciaceae</taxon>
        <taxon>Riccia</taxon>
    </lineage>
</organism>
<gene>
    <name evidence="1" type="ORF">R1sor_020544</name>
</gene>
<evidence type="ECO:0008006" key="3">
    <source>
        <dbReference type="Google" id="ProtNLM"/>
    </source>
</evidence>
<evidence type="ECO:0000313" key="2">
    <source>
        <dbReference type="Proteomes" id="UP001633002"/>
    </source>
</evidence>
<protein>
    <recommendedName>
        <fullName evidence="3">BLUF domain-containing protein</fullName>
    </recommendedName>
</protein>
<dbReference type="Proteomes" id="UP001633002">
    <property type="component" value="Unassembled WGS sequence"/>
</dbReference>